<dbReference type="AlphaFoldDB" id="A0A9Q3DD85"/>
<evidence type="ECO:0000313" key="3">
    <source>
        <dbReference type="Proteomes" id="UP000765509"/>
    </source>
</evidence>
<proteinExistence type="predicted"/>
<organism evidence="2 3">
    <name type="scientific">Austropuccinia psidii MF-1</name>
    <dbReference type="NCBI Taxonomy" id="1389203"/>
    <lineage>
        <taxon>Eukaryota</taxon>
        <taxon>Fungi</taxon>
        <taxon>Dikarya</taxon>
        <taxon>Basidiomycota</taxon>
        <taxon>Pucciniomycotina</taxon>
        <taxon>Pucciniomycetes</taxon>
        <taxon>Pucciniales</taxon>
        <taxon>Sphaerophragmiaceae</taxon>
        <taxon>Austropuccinia</taxon>
    </lineage>
</organism>
<accession>A0A9Q3DD85</accession>
<keyword evidence="3" id="KW-1185">Reference proteome</keyword>
<comment type="caution">
    <text evidence="2">The sequence shown here is derived from an EMBL/GenBank/DDBJ whole genome shotgun (WGS) entry which is preliminary data.</text>
</comment>
<protein>
    <submittedName>
        <fullName evidence="2">Uncharacterized protein</fullName>
    </submittedName>
</protein>
<dbReference type="OrthoDB" id="2506484at2759"/>
<name>A0A9Q3DD85_9BASI</name>
<feature type="region of interest" description="Disordered" evidence="1">
    <location>
        <begin position="271"/>
        <end position="297"/>
    </location>
</feature>
<dbReference type="Proteomes" id="UP000765509">
    <property type="component" value="Unassembled WGS sequence"/>
</dbReference>
<evidence type="ECO:0000256" key="1">
    <source>
        <dbReference type="SAM" id="MobiDB-lite"/>
    </source>
</evidence>
<evidence type="ECO:0000313" key="2">
    <source>
        <dbReference type="EMBL" id="MBW0498905.1"/>
    </source>
</evidence>
<reference evidence="2" key="1">
    <citation type="submission" date="2021-03" db="EMBL/GenBank/DDBJ databases">
        <title>Draft genome sequence of rust myrtle Austropuccinia psidii MF-1, a brazilian biotype.</title>
        <authorList>
            <person name="Quecine M.C."/>
            <person name="Pachon D.M.R."/>
            <person name="Bonatelli M.L."/>
            <person name="Correr F.H."/>
            <person name="Franceschini L.M."/>
            <person name="Leite T.F."/>
            <person name="Margarido G.R.A."/>
            <person name="Almeida C.A."/>
            <person name="Ferrarezi J.A."/>
            <person name="Labate C.A."/>
        </authorList>
    </citation>
    <scope>NUCLEOTIDE SEQUENCE</scope>
    <source>
        <strain evidence="2">MF-1</strain>
    </source>
</reference>
<dbReference type="EMBL" id="AVOT02014968">
    <property type="protein sequence ID" value="MBW0498905.1"/>
    <property type="molecule type" value="Genomic_DNA"/>
</dbReference>
<gene>
    <name evidence="2" type="ORF">O181_038620</name>
</gene>
<feature type="compositionally biased region" description="Basic and acidic residues" evidence="1">
    <location>
        <begin position="283"/>
        <end position="297"/>
    </location>
</feature>
<sequence>MANIRKPTHGFEIVLFSQVFEEYPVDLPPGQMYGNYRCLAGVPVSGISNDDAKEVELQLFSNTSRSNALKAGGKYYVPVRIAKSANEDTYLGIYSPQYTTYLGPTSNITFNFTNKLHSSGFGVIVSRQEKVLSFGNNNAEAVLSFHICHNEWNPEERQQVNFEVTYIARKKGNSNSYFGLFQIGREVAASGPLIDWDEETSTWVVLVTGMSLSAGQPSAKIFQSNDQSQGLEKNAVRRVVTKKEKVEHSVMDRNPSKGLTEGQAKVINQCQEPGPSEETPIIKSEKDFNPNTFHRENEEGEIDEVCMSKEEPFVNTYGKKRTYKSILSDSRKRLKLTNALYH</sequence>